<dbReference type="Proteomes" id="UP000068447">
    <property type="component" value="Chromosome"/>
</dbReference>
<keyword evidence="1" id="KW-0732">Signal</keyword>
<dbReference type="AlphaFoldDB" id="A0A0U3AJ57"/>
<dbReference type="RefSeq" id="WP_062480311.1">
    <property type="nucleotide sequence ID" value="NZ_CP013650.1"/>
</dbReference>
<evidence type="ECO:0000256" key="1">
    <source>
        <dbReference type="SAM" id="SignalP"/>
    </source>
</evidence>
<evidence type="ECO:0000259" key="2">
    <source>
        <dbReference type="Pfam" id="PF07589"/>
    </source>
</evidence>
<accession>A0A0U3AJ57</accession>
<feature type="signal peptide" evidence="1">
    <location>
        <begin position="1"/>
        <end position="18"/>
    </location>
</feature>
<feature type="chain" id="PRO_5006835955" description="Ice-binding protein C-terminal domain-containing protein" evidence="1">
    <location>
        <begin position="19"/>
        <end position="183"/>
    </location>
</feature>
<dbReference type="SUPFAM" id="SSF49384">
    <property type="entry name" value="Carbohydrate-binding domain"/>
    <property type="match status" value="1"/>
</dbReference>
<dbReference type="NCBIfam" id="TIGR02595">
    <property type="entry name" value="PEP_CTERM"/>
    <property type="match status" value="1"/>
</dbReference>
<dbReference type="EMBL" id="CP013650">
    <property type="protein sequence ID" value="ALS98769.1"/>
    <property type="molecule type" value="Genomic_DNA"/>
</dbReference>
<dbReference type="OrthoDB" id="5765992at2"/>
<name>A0A0U3AJ57_9ALTE</name>
<dbReference type="CDD" id="cd08547">
    <property type="entry name" value="Type_II_cohesin"/>
    <property type="match status" value="1"/>
</dbReference>
<feature type="domain" description="Ice-binding protein C-terminal" evidence="2">
    <location>
        <begin position="159"/>
        <end position="181"/>
    </location>
</feature>
<dbReference type="Gene3D" id="2.60.40.680">
    <property type="match status" value="1"/>
</dbReference>
<reference evidence="3 4" key="1">
    <citation type="submission" date="2015-12" db="EMBL/GenBank/DDBJ databases">
        <title>Complete genome of Lacimicrobium alkaliphilum KCTC 32984.</title>
        <authorList>
            <person name="Kim S.-G."/>
            <person name="Lee Y.-J."/>
        </authorList>
    </citation>
    <scope>NUCLEOTIDE SEQUENCE [LARGE SCALE GENOMIC DNA]</scope>
    <source>
        <strain evidence="3 4">YelD216</strain>
    </source>
</reference>
<proteinExistence type="predicted"/>
<evidence type="ECO:0000313" key="3">
    <source>
        <dbReference type="EMBL" id="ALS98769.1"/>
    </source>
</evidence>
<protein>
    <recommendedName>
        <fullName evidence="2">Ice-binding protein C-terminal domain-containing protein</fullName>
    </recommendedName>
</protein>
<dbReference type="InterPro" id="IPR013424">
    <property type="entry name" value="Ice-binding_C"/>
</dbReference>
<dbReference type="InterPro" id="IPR008965">
    <property type="entry name" value="CBM2/CBM3_carb-bd_dom_sf"/>
</dbReference>
<sequence>MKKLIAMLALSLGFSAQGAQINLSLDQTDYTVGDEVTVNLSATDVVDVASFQFDLLFDTDSFGLSAGDSVMADSSDLASALVFDIAAFDDGLETGLGFGFFDIFSLNGDVLIASFTLTAQTMGSFDFTLANGIFSDSLFGDVPVTFSGDSSVNVTAAEVSEPASLALFGLALAGFVAANRKRS</sequence>
<keyword evidence="4" id="KW-1185">Reference proteome</keyword>
<organism evidence="3 4">
    <name type="scientific">Lacimicrobium alkaliphilum</name>
    <dbReference type="NCBI Taxonomy" id="1526571"/>
    <lineage>
        <taxon>Bacteria</taxon>
        <taxon>Pseudomonadati</taxon>
        <taxon>Pseudomonadota</taxon>
        <taxon>Gammaproteobacteria</taxon>
        <taxon>Alteromonadales</taxon>
        <taxon>Alteromonadaceae</taxon>
        <taxon>Lacimicrobium</taxon>
    </lineage>
</organism>
<dbReference type="STRING" id="1526571.AT746_11125"/>
<evidence type="ECO:0000313" key="4">
    <source>
        <dbReference type="Proteomes" id="UP000068447"/>
    </source>
</evidence>
<gene>
    <name evidence="3" type="ORF">AT746_11125</name>
</gene>
<dbReference type="KEGG" id="lal:AT746_11125"/>
<dbReference type="Pfam" id="PF07589">
    <property type="entry name" value="PEP-CTERM"/>
    <property type="match status" value="1"/>
</dbReference>
<dbReference type="GO" id="GO:0030246">
    <property type="term" value="F:carbohydrate binding"/>
    <property type="evidence" value="ECO:0007669"/>
    <property type="project" value="InterPro"/>
</dbReference>